<organism evidence="1 2">
    <name type="scientific">Botryotinia calthae</name>
    <dbReference type="NCBI Taxonomy" id="38488"/>
    <lineage>
        <taxon>Eukaryota</taxon>
        <taxon>Fungi</taxon>
        <taxon>Dikarya</taxon>
        <taxon>Ascomycota</taxon>
        <taxon>Pezizomycotina</taxon>
        <taxon>Leotiomycetes</taxon>
        <taxon>Helotiales</taxon>
        <taxon>Sclerotiniaceae</taxon>
        <taxon>Botryotinia</taxon>
    </lineage>
</organism>
<dbReference type="Proteomes" id="UP000297299">
    <property type="component" value="Unassembled WGS sequence"/>
</dbReference>
<name>A0A4Y8DAF7_9HELO</name>
<proteinExistence type="predicted"/>
<dbReference type="AlphaFoldDB" id="A0A4Y8DAF7"/>
<sequence>MPFQFLKSPLSYKRHTSVMVCRNQSFSKSGDTLIVTDVCEEDLSTKDPDYIRRIIWTTIPKNDYTNAECRIWIGAQLRAHYIFLSRSSAISIASNFVGSGYTMFAMEKEDWVEILGVHGYVIRFLIRRILWNKSTAMKAGFSAAAMYELRGEYKPEMASEEDLNWSGLYSIKDNSK</sequence>
<dbReference type="EMBL" id="PHWZ01000055">
    <property type="protein sequence ID" value="TEY77409.1"/>
    <property type="molecule type" value="Genomic_DNA"/>
</dbReference>
<evidence type="ECO:0000313" key="1">
    <source>
        <dbReference type="EMBL" id="TEY77409.1"/>
    </source>
</evidence>
<accession>A0A4Y8DAF7</accession>
<evidence type="ECO:0000313" key="2">
    <source>
        <dbReference type="Proteomes" id="UP000297299"/>
    </source>
</evidence>
<reference evidence="1 2" key="1">
    <citation type="submission" date="2017-11" db="EMBL/GenBank/DDBJ databases">
        <title>Comparative genomics of Botrytis spp.</title>
        <authorList>
            <person name="Valero-Jimenez C.A."/>
            <person name="Tapia P."/>
            <person name="Veloso J."/>
            <person name="Silva-Moreno E."/>
            <person name="Staats M."/>
            <person name="Valdes J.H."/>
            <person name="Van Kan J.A.L."/>
        </authorList>
    </citation>
    <scope>NUCLEOTIDE SEQUENCE [LARGE SCALE GENOMIC DNA]</scope>
    <source>
        <strain evidence="1 2">MUCL2830</strain>
    </source>
</reference>
<dbReference type="OrthoDB" id="3456898at2759"/>
<keyword evidence="2" id="KW-1185">Reference proteome</keyword>
<protein>
    <submittedName>
        <fullName evidence="1">Uncharacterized protein</fullName>
    </submittedName>
</protein>
<comment type="caution">
    <text evidence="1">The sequence shown here is derived from an EMBL/GenBank/DDBJ whole genome shotgun (WGS) entry which is preliminary data.</text>
</comment>
<gene>
    <name evidence="1" type="ORF">BOTCAL_0055g00170</name>
</gene>